<dbReference type="Proteomes" id="UP000035680">
    <property type="component" value="Unassembled WGS sequence"/>
</dbReference>
<evidence type="ECO:0000313" key="3">
    <source>
        <dbReference type="WBParaSite" id="SVE_0882700.1"/>
    </source>
</evidence>
<name>A0A0K0FIV6_STRVS</name>
<dbReference type="SUPFAM" id="SSF53756">
    <property type="entry name" value="UDP-Glycosyltransferase/glycogen phosphorylase"/>
    <property type="match status" value="1"/>
</dbReference>
<reference evidence="2" key="1">
    <citation type="submission" date="2014-07" db="EMBL/GenBank/DDBJ databases">
        <authorList>
            <person name="Martin A.A"/>
            <person name="De Silva N."/>
        </authorList>
    </citation>
    <scope>NUCLEOTIDE SEQUENCE</scope>
</reference>
<reference evidence="3" key="2">
    <citation type="submission" date="2015-08" db="UniProtKB">
        <authorList>
            <consortium name="WormBaseParasite"/>
        </authorList>
    </citation>
    <scope>IDENTIFICATION</scope>
</reference>
<dbReference type="AlphaFoldDB" id="A0A0K0FIV6"/>
<dbReference type="WBParaSite" id="SVE_0882700.1">
    <property type="protein sequence ID" value="SVE_0882700.1"/>
    <property type="gene ID" value="SVE_0882700"/>
</dbReference>
<proteinExistence type="predicted"/>
<organism evidence="2 3">
    <name type="scientific">Strongyloides venezuelensis</name>
    <name type="common">Threadworm</name>
    <dbReference type="NCBI Taxonomy" id="75913"/>
    <lineage>
        <taxon>Eukaryota</taxon>
        <taxon>Metazoa</taxon>
        <taxon>Ecdysozoa</taxon>
        <taxon>Nematoda</taxon>
        <taxon>Chromadorea</taxon>
        <taxon>Rhabditida</taxon>
        <taxon>Tylenchina</taxon>
        <taxon>Panagrolaimomorpha</taxon>
        <taxon>Strongyloidoidea</taxon>
        <taxon>Strongyloididae</taxon>
        <taxon>Strongyloides</taxon>
    </lineage>
</organism>
<feature type="signal peptide" evidence="1">
    <location>
        <begin position="1"/>
        <end position="18"/>
    </location>
</feature>
<evidence type="ECO:0000256" key="1">
    <source>
        <dbReference type="SAM" id="SignalP"/>
    </source>
</evidence>
<feature type="chain" id="PRO_5005329722" evidence="1">
    <location>
        <begin position="19"/>
        <end position="181"/>
    </location>
</feature>
<dbReference type="STRING" id="75913.A0A0K0FIV6"/>
<keyword evidence="1" id="KW-0732">Signal</keyword>
<evidence type="ECO:0000313" key="2">
    <source>
        <dbReference type="Proteomes" id="UP000035680"/>
    </source>
</evidence>
<keyword evidence="2" id="KW-1185">Reference proteome</keyword>
<sequence length="181" mass="20964">MHSKNLLLFLNFFVLLQSYKILVVNPRNGYSHVNFFSQIADILTDEGHDVTVLTIDLDPTIKHPGAYKAKVITYPATKEIEDNFVNTTNSKYFWNLSSSGLDQYKTYVTVFSMSLVDNIYNDLGLLFTGSFLPNHMSPFSDKITYKERFQNVYSHYFGEVVLSHLNDRMTLQKKFNEDYGK</sequence>
<protein>
    <submittedName>
        <fullName evidence="3">Glucuronosyltransferase</fullName>
    </submittedName>
</protein>
<accession>A0A0K0FIV6</accession>